<feature type="binding site" evidence="16">
    <location>
        <position position="151"/>
    </location>
    <ligand>
        <name>Mg(2+)</name>
        <dbReference type="ChEBI" id="CHEBI:18420"/>
        <label>2</label>
    </ligand>
</feature>
<dbReference type="SUPFAM" id="SSF50037">
    <property type="entry name" value="C-terminal domain of transcriptional repressors"/>
    <property type="match status" value="1"/>
</dbReference>
<evidence type="ECO:0000256" key="1">
    <source>
        <dbReference type="ARBA" id="ARBA00003926"/>
    </source>
</evidence>
<keyword evidence="10 17" id="KW-0408">Iron</keyword>
<keyword evidence="16" id="KW-0479">Metal-binding</keyword>
<keyword evidence="9 17" id="KW-1133">Transmembrane helix</keyword>
<dbReference type="EMBL" id="VOGB01000004">
    <property type="protein sequence ID" value="MQM72268.1"/>
    <property type="molecule type" value="Genomic_DNA"/>
</dbReference>
<evidence type="ECO:0000256" key="3">
    <source>
        <dbReference type="ARBA" id="ARBA00022448"/>
    </source>
</evidence>
<dbReference type="Gene3D" id="1.10.287.1770">
    <property type="match status" value="1"/>
</dbReference>
<dbReference type="Pfam" id="PF07664">
    <property type="entry name" value="FeoB_C"/>
    <property type="match status" value="1"/>
</dbReference>
<accession>A0A6L5GQ45</accession>
<keyword evidence="3 17" id="KW-0813">Transport</keyword>
<feature type="transmembrane region" description="Helical" evidence="17">
    <location>
        <begin position="522"/>
        <end position="545"/>
    </location>
</feature>
<dbReference type="GO" id="GO:0046914">
    <property type="term" value="F:transition metal ion binding"/>
    <property type="evidence" value="ECO:0007669"/>
    <property type="project" value="InterPro"/>
</dbReference>
<feature type="transmembrane region" description="Helical" evidence="17">
    <location>
        <begin position="557"/>
        <end position="577"/>
    </location>
</feature>
<evidence type="ECO:0000259" key="19">
    <source>
        <dbReference type="PROSITE" id="PS51711"/>
    </source>
</evidence>
<dbReference type="InterPro" id="IPR003373">
    <property type="entry name" value="Fe2_transport_prot-B"/>
</dbReference>
<keyword evidence="12 15" id="KW-0342">GTP-binding</keyword>
<keyword evidence="16" id="KW-0460">Magnesium</keyword>
<proteinExistence type="inferred from homology"/>
<dbReference type="Pfam" id="PF07670">
    <property type="entry name" value="Gate"/>
    <property type="match status" value="2"/>
</dbReference>
<evidence type="ECO:0000256" key="14">
    <source>
        <dbReference type="NCBIfam" id="TIGR00437"/>
    </source>
</evidence>
<dbReference type="SMART" id="SM00899">
    <property type="entry name" value="FeoA"/>
    <property type="match status" value="1"/>
</dbReference>
<dbReference type="GO" id="GO:0005886">
    <property type="term" value="C:plasma membrane"/>
    <property type="evidence" value="ECO:0007669"/>
    <property type="project" value="UniProtKB-SubCell"/>
</dbReference>
<dbReference type="Proteomes" id="UP000473648">
    <property type="component" value="Unassembled WGS sequence"/>
</dbReference>
<evidence type="ECO:0000256" key="11">
    <source>
        <dbReference type="ARBA" id="ARBA00023065"/>
    </source>
</evidence>
<evidence type="ECO:0000313" key="21">
    <source>
        <dbReference type="Proteomes" id="UP000473648"/>
    </source>
</evidence>
<protein>
    <recommendedName>
        <fullName evidence="14 17">Ferrous iron transport protein B</fullName>
    </recommendedName>
</protein>
<feature type="binding site" evidence="15">
    <location>
        <begin position="161"/>
        <end position="165"/>
    </location>
    <ligand>
        <name>GTP</name>
        <dbReference type="ChEBI" id="CHEBI:37565"/>
        <label>1</label>
    </ligand>
</feature>
<feature type="binding site" evidence="16">
    <location>
        <position position="147"/>
    </location>
    <ligand>
        <name>Mg(2+)</name>
        <dbReference type="ChEBI" id="CHEBI:18420"/>
        <label>2</label>
    </ligand>
</feature>
<evidence type="ECO:0000256" key="9">
    <source>
        <dbReference type="ARBA" id="ARBA00022989"/>
    </source>
</evidence>
<keyword evidence="7 17" id="KW-0812">Transmembrane</keyword>
<keyword evidence="4" id="KW-1003">Cell membrane</keyword>
<feature type="transmembrane region" description="Helical" evidence="17">
    <location>
        <begin position="417"/>
        <end position="437"/>
    </location>
</feature>
<dbReference type="Pfam" id="PF04023">
    <property type="entry name" value="FeoA"/>
    <property type="match status" value="1"/>
</dbReference>
<dbReference type="CDD" id="cd01879">
    <property type="entry name" value="FeoB"/>
    <property type="match status" value="1"/>
</dbReference>
<evidence type="ECO:0000256" key="10">
    <source>
        <dbReference type="ARBA" id="ARBA00023004"/>
    </source>
</evidence>
<dbReference type="InterPro" id="IPR011640">
    <property type="entry name" value="Fe2_transport_prot_B_C"/>
</dbReference>
<feature type="binding site" evidence="15">
    <location>
        <begin position="136"/>
        <end position="143"/>
    </location>
    <ligand>
        <name>GTP</name>
        <dbReference type="ChEBI" id="CHEBI:37565"/>
        <label>1</label>
    </ligand>
</feature>
<feature type="region of interest" description="Disordered" evidence="18">
    <location>
        <begin position="86"/>
        <end position="107"/>
    </location>
</feature>
<dbReference type="InterPro" id="IPR008988">
    <property type="entry name" value="Transcriptional_repressor_C"/>
</dbReference>
<reference evidence="20" key="1">
    <citation type="journal article" date="2020" name="Appl. Environ. Microbiol.">
        <title>Medium-Chain Fatty Acid Synthesis by 'Candidatus Weimeria bifida' gen. nov., sp. nov., and 'Candidatus Pseudoramibacter fermentans' sp. nov.</title>
        <authorList>
            <person name="Scarborough M.J."/>
            <person name="Myers K.S."/>
            <person name="Donohue T.J."/>
            <person name="Noguera D.R."/>
        </authorList>
    </citation>
    <scope>NUCLEOTIDE SEQUENCE</scope>
    <source>
        <strain evidence="20">EUB1.1</strain>
    </source>
</reference>
<dbReference type="InterPro" id="IPR007167">
    <property type="entry name" value="Fe-transptr_FeoA-like"/>
</dbReference>
<evidence type="ECO:0000256" key="16">
    <source>
        <dbReference type="PIRSR" id="PIRSR603373-2"/>
    </source>
</evidence>
<evidence type="ECO:0000256" key="5">
    <source>
        <dbReference type="ARBA" id="ARBA00022496"/>
    </source>
</evidence>
<evidence type="ECO:0000256" key="2">
    <source>
        <dbReference type="ARBA" id="ARBA00004429"/>
    </source>
</evidence>
<comment type="caution">
    <text evidence="20">The sequence shown here is derived from an EMBL/GenBank/DDBJ whole genome shotgun (WGS) entry which is preliminary data.</text>
</comment>
<feature type="transmembrane region" description="Helical" evidence="17">
    <location>
        <begin position="742"/>
        <end position="761"/>
    </location>
</feature>
<dbReference type="InterPro" id="IPR038157">
    <property type="entry name" value="FeoA_core_dom"/>
</dbReference>
<evidence type="ECO:0000313" key="20">
    <source>
        <dbReference type="EMBL" id="MQM72268.1"/>
    </source>
</evidence>
<feature type="transmembrane region" description="Helical" evidence="17">
    <location>
        <begin position="768"/>
        <end position="792"/>
    </location>
</feature>
<feature type="domain" description="FeoB-type G" evidence="19">
    <location>
        <begin position="129"/>
        <end position="290"/>
    </location>
</feature>
<dbReference type="GO" id="GO:0005525">
    <property type="term" value="F:GTP binding"/>
    <property type="evidence" value="ECO:0007669"/>
    <property type="project" value="UniProtKB-KW"/>
</dbReference>
<keyword evidence="21" id="KW-1185">Reference proteome</keyword>
<evidence type="ECO:0000256" key="15">
    <source>
        <dbReference type="PIRSR" id="PIRSR603373-1"/>
    </source>
</evidence>
<dbReference type="PANTHER" id="PTHR43185:SF1">
    <property type="entry name" value="FE(2+) TRANSPORTER FEOB"/>
    <property type="match status" value="1"/>
</dbReference>
<dbReference type="InterPro" id="IPR050860">
    <property type="entry name" value="FeoB_GTPase"/>
</dbReference>
<gene>
    <name evidence="20" type="primary">feoB</name>
    <name evidence="20" type="ORF">FRC53_02320</name>
</gene>
<dbReference type="Pfam" id="PF02421">
    <property type="entry name" value="FeoB_N"/>
    <property type="match status" value="1"/>
</dbReference>
<feature type="binding site" evidence="15">
    <location>
        <begin position="241"/>
        <end position="244"/>
    </location>
    <ligand>
        <name>GTP</name>
        <dbReference type="ChEBI" id="CHEBI:37565"/>
        <label>1</label>
    </ligand>
</feature>
<evidence type="ECO:0000256" key="17">
    <source>
        <dbReference type="RuleBase" id="RU362098"/>
    </source>
</evidence>
<dbReference type="InterPro" id="IPR027417">
    <property type="entry name" value="P-loop_NTPase"/>
</dbReference>
<evidence type="ECO:0000256" key="18">
    <source>
        <dbReference type="SAM" id="MobiDB-lite"/>
    </source>
</evidence>
<organism evidence="20 21">
    <name type="scientific">Candidatus Pseudoramibacter fermentans</name>
    <dbReference type="NCBI Taxonomy" id="2594427"/>
    <lineage>
        <taxon>Bacteria</taxon>
        <taxon>Bacillati</taxon>
        <taxon>Bacillota</taxon>
        <taxon>Clostridia</taxon>
        <taxon>Eubacteriales</taxon>
        <taxon>Eubacteriaceae</taxon>
        <taxon>Pseudoramibacter</taxon>
    </lineage>
</organism>
<dbReference type="NCBIfam" id="TIGR00437">
    <property type="entry name" value="feoB"/>
    <property type="match status" value="1"/>
</dbReference>
<feature type="binding site" evidence="16">
    <location>
        <position position="150"/>
    </location>
    <ligand>
        <name>Mg(2+)</name>
        <dbReference type="ChEBI" id="CHEBI:18420"/>
        <label>2</label>
    </ligand>
</feature>
<feature type="binding site" evidence="15">
    <location>
        <begin position="181"/>
        <end position="184"/>
    </location>
    <ligand>
        <name>GTP</name>
        <dbReference type="ChEBI" id="CHEBI:37565"/>
        <label>1</label>
    </ligand>
</feature>
<dbReference type="InterPro" id="IPR041069">
    <property type="entry name" value="FeoB_Cyto"/>
</dbReference>
<dbReference type="GO" id="GO:0015093">
    <property type="term" value="F:ferrous iron transmembrane transporter activity"/>
    <property type="evidence" value="ECO:0007669"/>
    <property type="project" value="UniProtKB-UniRule"/>
</dbReference>
<evidence type="ECO:0000256" key="6">
    <source>
        <dbReference type="ARBA" id="ARBA00022519"/>
    </source>
</evidence>
<feature type="transmembrane region" description="Helical" evidence="17">
    <location>
        <begin position="583"/>
        <end position="608"/>
    </location>
</feature>
<keyword evidence="13 17" id="KW-0472">Membrane</keyword>
<name>A0A6L5GQ45_9FIRM</name>
<evidence type="ECO:0000256" key="8">
    <source>
        <dbReference type="ARBA" id="ARBA00022741"/>
    </source>
</evidence>
<feature type="compositionally biased region" description="Basic and acidic residues" evidence="18">
    <location>
        <begin position="87"/>
        <end position="105"/>
    </location>
</feature>
<keyword evidence="8 15" id="KW-0547">Nucleotide-binding</keyword>
<feature type="transmembrane region" description="Helical" evidence="17">
    <location>
        <begin position="646"/>
        <end position="664"/>
    </location>
</feature>
<dbReference type="Gene3D" id="3.40.50.300">
    <property type="entry name" value="P-loop containing nucleotide triphosphate hydrolases"/>
    <property type="match status" value="1"/>
</dbReference>
<dbReference type="SUPFAM" id="SSF52540">
    <property type="entry name" value="P-loop containing nucleoside triphosphate hydrolases"/>
    <property type="match status" value="1"/>
</dbReference>
<keyword evidence="6" id="KW-0997">Cell inner membrane</keyword>
<dbReference type="PANTHER" id="PTHR43185">
    <property type="entry name" value="FERROUS IRON TRANSPORT PROTEIN B"/>
    <property type="match status" value="1"/>
</dbReference>
<dbReference type="PROSITE" id="PS51711">
    <property type="entry name" value="G_FEOB"/>
    <property type="match status" value="1"/>
</dbReference>
<comment type="function">
    <text evidence="1 17">Probable transporter of a GTP-driven Fe(2+) uptake system.</text>
</comment>
<dbReference type="Pfam" id="PF17910">
    <property type="entry name" value="FeoB_Cyto"/>
    <property type="match status" value="1"/>
</dbReference>
<dbReference type="InterPro" id="IPR030389">
    <property type="entry name" value="G_FEOB_dom"/>
</dbReference>
<dbReference type="InterPro" id="IPR011642">
    <property type="entry name" value="Gate_dom"/>
</dbReference>
<dbReference type="Gene3D" id="2.30.30.90">
    <property type="match status" value="1"/>
</dbReference>
<sequence length="795" mass="87223">MKQADRRELNMAKTLKDMKIGETVTVIEVGGQGALRQHFLDMGMIPGVSVTLIKYAPMGDPMEFKIHDYVLTLRISEAAQITVTDLPKSEETHPKKAPAHVEHPGYGETGVRFHNAKTDESRALPKDQILTFALAGNQNCGKTTLFNQLTGANQHVGNFPGVTVDKRTGVIRGQARTEVTDLPGIYSLSPYTEEEVVSREYILKEKPQGIIDIADATNLERNLYLTLQLMELHVPMVLALNMMDEMRGNGGSVDINRMEEMLGIPVVPISASLDEGVDELIHHAVHVARYQECDAVTDFCGPEDHNGAVHRAIHGIMTLISDHAQRADIPLRFAATKVVEQDEKVIEALNLDENEKEMIEHILVQMEKERGLDRRAAIADMRFHFIEQVTSACVIKPRESKEQRRSERVDRVLTGKYTAIPIFVLVMAAVFALTFNVLGLPLQNLLDRGITAVRDGVGAWMTAAGVAKGLRLFVTECLFDGVGTVVSFVPIIVILFLFLSILEDSGYMARIAFVMDKPLRKLGLSGRSIVPLLVGFGCSVPAIMSTRTLPSERDRRMTIMLIPFMSCTAKLPIYALFSGVFFPHYAALVMILLYVLGIAVGILTAAVLKHTAFTGEPVPFVMELPNYRMPGMKNVGRLMWEKTADFIQRAFSIVLIANIVIWFLRSFDPALHMVTAANMDSSILAIVAGVLAPIFAPMGFGSWKMVTALISGFLAKESVVAVLGTLYSGAALASVISPVSAAAFLAFCLLYTPCVAAMSSVRRELGTGWMVGIIAMQCIIAWVISFAVFTIGSLI</sequence>
<dbReference type="AlphaFoldDB" id="A0A6L5GQ45"/>
<evidence type="ECO:0000256" key="13">
    <source>
        <dbReference type="ARBA" id="ARBA00023136"/>
    </source>
</evidence>
<comment type="similarity">
    <text evidence="17">Belongs to the TRAFAC class TrmE-Era-EngA-EngB-Septin-like GTPase superfamily. FeoB GTPase (TC 9.A.8) family.</text>
</comment>
<feature type="transmembrane region" description="Helical" evidence="17">
    <location>
        <begin position="481"/>
        <end position="502"/>
    </location>
</feature>
<dbReference type="FunFam" id="3.40.50.300:FF:000426">
    <property type="entry name" value="Ferrous iron transport protein B"/>
    <property type="match status" value="1"/>
</dbReference>
<evidence type="ECO:0000256" key="4">
    <source>
        <dbReference type="ARBA" id="ARBA00022475"/>
    </source>
</evidence>
<comment type="subcellular location">
    <subcellularLocation>
        <location evidence="2">Cell inner membrane</location>
        <topology evidence="2">Multi-pass membrane protein</topology>
    </subcellularLocation>
    <subcellularLocation>
        <location evidence="17">Cell membrane</location>
        <topology evidence="17">Multi-pass membrane protein</topology>
    </subcellularLocation>
</comment>
<evidence type="ECO:0000256" key="7">
    <source>
        <dbReference type="ARBA" id="ARBA00022692"/>
    </source>
</evidence>
<feature type="transmembrane region" description="Helical" evidence="17">
    <location>
        <begin position="684"/>
        <end position="706"/>
    </location>
</feature>
<keyword evidence="11" id="KW-0406">Ion transport</keyword>
<keyword evidence="5 17" id="KW-0410">Iron transport</keyword>
<evidence type="ECO:0000256" key="12">
    <source>
        <dbReference type="ARBA" id="ARBA00023134"/>
    </source>
</evidence>